<dbReference type="EC" id="3.5.2.3" evidence="6"/>
<feature type="binding site" evidence="6">
    <location>
        <position position="249"/>
    </location>
    <ligand>
        <name>Zn(2+)</name>
        <dbReference type="ChEBI" id="CHEBI:29105"/>
        <label>2</label>
    </ligand>
</feature>
<dbReference type="InterPro" id="IPR050138">
    <property type="entry name" value="DHOase/Allantoinase_Hydrolase"/>
</dbReference>
<comment type="pathway">
    <text evidence="6">Pyrimidine metabolism; UMP biosynthesis via de novo pathway; (S)-dihydroorotate from bicarbonate: step 3/3.</text>
</comment>
<dbReference type="Proteomes" id="UP000217881">
    <property type="component" value="Unassembled WGS sequence"/>
</dbReference>
<evidence type="ECO:0000256" key="6">
    <source>
        <dbReference type="HAMAP-Rule" id="MF_00220"/>
    </source>
</evidence>
<evidence type="ECO:0000313" key="9">
    <source>
        <dbReference type="Proteomes" id="UP000217881"/>
    </source>
</evidence>
<feature type="binding site" evidence="6">
    <location>
        <position position="77"/>
    </location>
    <ligand>
        <name>Zn(2+)</name>
        <dbReference type="ChEBI" id="CHEBI:29105"/>
        <label>1</label>
    </ligand>
</feature>
<feature type="binding site" evidence="6">
    <location>
        <begin position="79"/>
        <end position="81"/>
    </location>
    <ligand>
        <name>substrate</name>
    </ligand>
</feature>
<dbReference type="InterPro" id="IPR011059">
    <property type="entry name" value="Metal-dep_hydrolase_composite"/>
</dbReference>
<feature type="binding site" evidence="6">
    <location>
        <position position="111"/>
    </location>
    <ligand>
        <name>substrate</name>
    </ligand>
</feature>
<keyword evidence="4 6" id="KW-0378">Hydrolase</keyword>
<evidence type="ECO:0000256" key="1">
    <source>
        <dbReference type="ARBA" id="ARBA00002368"/>
    </source>
</evidence>
<feature type="domain" description="Dihydroorotase catalytic" evidence="7">
    <location>
        <begin position="68"/>
        <end position="253"/>
    </location>
</feature>
<dbReference type="InterPro" id="IPR024403">
    <property type="entry name" value="DHOase_cat"/>
</dbReference>
<dbReference type="SUPFAM" id="SSF51338">
    <property type="entry name" value="Composite domain of metallo-dependent hydrolases"/>
    <property type="match status" value="1"/>
</dbReference>
<evidence type="ECO:0000256" key="2">
    <source>
        <dbReference type="ARBA" id="ARBA00010286"/>
    </source>
</evidence>
<comment type="similarity">
    <text evidence="2 6">Belongs to the metallo-dependent hydrolases superfamily. DHOase family. Class I DHOase subfamily.</text>
</comment>
<dbReference type="NCBIfam" id="TIGR00857">
    <property type="entry name" value="pyrC_multi"/>
    <property type="match status" value="1"/>
</dbReference>
<dbReference type="GO" id="GO:0004151">
    <property type="term" value="F:dihydroorotase activity"/>
    <property type="evidence" value="ECO:0007669"/>
    <property type="project" value="UniProtKB-UniRule"/>
</dbReference>
<dbReference type="NCBIfam" id="NF006836">
    <property type="entry name" value="PRK09357.1-1"/>
    <property type="match status" value="1"/>
</dbReference>
<evidence type="ECO:0000256" key="5">
    <source>
        <dbReference type="ARBA" id="ARBA00022975"/>
    </source>
</evidence>
<dbReference type="GO" id="GO:0006145">
    <property type="term" value="P:purine nucleobase catabolic process"/>
    <property type="evidence" value="ECO:0007669"/>
    <property type="project" value="TreeGrafter"/>
</dbReference>
<feature type="binding site" evidence="6">
    <location>
        <begin position="340"/>
        <end position="341"/>
    </location>
    <ligand>
        <name>substrate</name>
    </ligand>
</feature>
<feature type="active site" evidence="6">
    <location>
        <position position="322"/>
    </location>
</feature>
<feature type="binding site" evidence="6">
    <location>
        <position position="169"/>
    </location>
    <ligand>
        <name>Zn(2+)</name>
        <dbReference type="ChEBI" id="CHEBI:29105"/>
        <label>1</label>
    </ligand>
</feature>
<accession>A0A2A3ZU82</accession>
<reference evidence="8 9" key="1">
    <citation type="journal article" date="2017" name="Elife">
        <title>Extensive horizontal gene transfer in cheese-associated bacteria.</title>
        <authorList>
            <person name="Bonham K.S."/>
            <person name="Wolfe B.E."/>
            <person name="Dutton R.J."/>
        </authorList>
    </citation>
    <scope>NUCLEOTIDE SEQUENCE [LARGE SCALE GENOMIC DNA]</scope>
    <source>
        <strain evidence="8 9">738_8</strain>
    </source>
</reference>
<protein>
    <recommendedName>
        <fullName evidence="6">Dihydroorotase</fullName>
        <shortName evidence="6">DHOase</shortName>
        <ecNumber evidence="6">3.5.2.3</ecNumber>
    </recommendedName>
</protein>
<dbReference type="GO" id="GO:0004038">
    <property type="term" value="F:allantoinase activity"/>
    <property type="evidence" value="ECO:0007669"/>
    <property type="project" value="TreeGrafter"/>
</dbReference>
<dbReference type="EMBL" id="NRHA01000005">
    <property type="protein sequence ID" value="PCC55139.1"/>
    <property type="molecule type" value="Genomic_DNA"/>
</dbReference>
<feature type="binding site" evidence="6">
    <location>
        <position position="196"/>
    </location>
    <ligand>
        <name>Zn(2+)</name>
        <dbReference type="ChEBI" id="CHEBI:29105"/>
        <label>2</label>
    </ligand>
</feature>
<dbReference type="GO" id="GO:0044205">
    <property type="term" value="P:'de novo' UMP biosynthetic process"/>
    <property type="evidence" value="ECO:0007669"/>
    <property type="project" value="UniProtKB-UniRule"/>
</dbReference>
<dbReference type="Gene3D" id="3.20.20.140">
    <property type="entry name" value="Metal-dependent hydrolases"/>
    <property type="match status" value="1"/>
</dbReference>
<dbReference type="GO" id="GO:0005737">
    <property type="term" value="C:cytoplasm"/>
    <property type="evidence" value="ECO:0007669"/>
    <property type="project" value="TreeGrafter"/>
</dbReference>
<dbReference type="PANTHER" id="PTHR43668:SF2">
    <property type="entry name" value="ALLANTOINASE"/>
    <property type="match status" value="1"/>
</dbReference>
<dbReference type="Gene3D" id="2.30.40.10">
    <property type="entry name" value="Urease, subunit C, domain 1"/>
    <property type="match status" value="1"/>
</dbReference>
<comment type="catalytic activity">
    <reaction evidence="6">
        <text>(S)-dihydroorotate + H2O = N-carbamoyl-L-aspartate + H(+)</text>
        <dbReference type="Rhea" id="RHEA:24296"/>
        <dbReference type="ChEBI" id="CHEBI:15377"/>
        <dbReference type="ChEBI" id="CHEBI:15378"/>
        <dbReference type="ChEBI" id="CHEBI:30864"/>
        <dbReference type="ChEBI" id="CHEBI:32814"/>
        <dbReference type="EC" id="3.5.2.3"/>
    </reaction>
</comment>
<dbReference type="UniPathway" id="UPA00070">
    <property type="reaction ID" value="UER00117"/>
</dbReference>
<dbReference type="AlphaFoldDB" id="A0A2A3ZU82"/>
<dbReference type="PANTHER" id="PTHR43668">
    <property type="entry name" value="ALLANTOINASE"/>
    <property type="match status" value="1"/>
</dbReference>
<dbReference type="InterPro" id="IPR002195">
    <property type="entry name" value="Dihydroorotase_CS"/>
</dbReference>
<feature type="binding site" evidence="6">
    <location>
        <position position="326"/>
    </location>
    <ligand>
        <name>substrate</name>
    </ligand>
</feature>
<organism evidence="8 9">
    <name type="scientific">Brevibacterium aurantiacum</name>
    <dbReference type="NCBI Taxonomy" id="273384"/>
    <lineage>
        <taxon>Bacteria</taxon>
        <taxon>Bacillati</taxon>
        <taxon>Actinomycetota</taxon>
        <taxon>Actinomycetes</taxon>
        <taxon>Micrococcales</taxon>
        <taxon>Brevibacteriaceae</taxon>
        <taxon>Brevibacterium</taxon>
    </lineage>
</organism>
<keyword evidence="5 6" id="KW-0665">Pyrimidine biosynthesis</keyword>
<evidence type="ECO:0000256" key="4">
    <source>
        <dbReference type="ARBA" id="ARBA00022801"/>
    </source>
</evidence>
<name>A0A2A3ZU82_BREAU</name>
<keyword evidence="6" id="KW-0862">Zinc</keyword>
<comment type="function">
    <text evidence="1 6">Catalyzes the reversible cyclization of carbamoyl aspartate to dihydroorotate.</text>
</comment>
<dbReference type="InterPro" id="IPR004722">
    <property type="entry name" value="DHOase"/>
</dbReference>
<comment type="caution">
    <text evidence="8">The sequence shown here is derived from an EMBL/GenBank/DDBJ whole genome shotgun (WGS) entry which is preliminary data.</text>
</comment>
<dbReference type="SUPFAM" id="SSF51556">
    <property type="entry name" value="Metallo-dependent hydrolases"/>
    <property type="match status" value="1"/>
</dbReference>
<feature type="binding site" evidence="6">
    <location>
        <position position="79"/>
    </location>
    <ligand>
        <name>Zn(2+)</name>
        <dbReference type="ChEBI" id="CHEBI:29105"/>
        <label>1</label>
    </ligand>
</feature>
<dbReference type="CDD" id="cd01317">
    <property type="entry name" value="DHOase_IIa"/>
    <property type="match status" value="1"/>
</dbReference>
<dbReference type="PROSITE" id="PS00483">
    <property type="entry name" value="DIHYDROOROTASE_2"/>
    <property type="match status" value="1"/>
</dbReference>
<sequence length="479" mass="50718">MSADKGARSGVGDPTGDCILAGVRPYGGHRTDVTIRAGRIAAMEPAADRADGDTATPTQTVIDARDLILLPGLVDLHTHLREPGGEESETIATGARAAAAGGFTDVFAMANTYPVTDDADRIREVKERSREQTSARVHPVGAITRGLRGTELAPLEDMAAAGARVFSDDGKCVNDSALMRRAFRSAAANDVTIAQHAQDGPIAGDGQINAGPVAETTGLPPWPSVAEHIIIARDALLAAEFGAHLHVCHLSTRGSVDIVRWAKSQGWPVTAEVTPHHLLLTDEIAALADPRYKVNPPLRSDDDVLALREAVLDGTIDAVATDHAPHTAESKDNHWCDAPFGMIGLETAAAVVAYVLADCGGLDWRRFAELTSTTPARIGRIADFAGRPLAVGEPANFALVNSDHTWSPDTSRRFSRSSNTPFPTFEFSHKVVGAVCDGVFTHVDADGGLSVGDQTESYLHRTQNTHMITPSTAEGAHSR</sequence>
<dbReference type="HAMAP" id="MF_00220_B">
    <property type="entry name" value="PyrC_classI_B"/>
    <property type="match status" value="1"/>
</dbReference>
<dbReference type="InterPro" id="IPR032466">
    <property type="entry name" value="Metal_Hydrolase"/>
</dbReference>
<feature type="binding site" evidence="6">
    <location>
        <position position="295"/>
    </location>
    <ligand>
        <name>substrate</name>
    </ligand>
</feature>
<feature type="binding site" evidence="6">
    <location>
        <position position="169"/>
    </location>
    <ligand>
        <name>Zn(2+)</name>
        <dbReference type="ChEBI" id="CHEBI:29105"/>
        <label>2</label>
    </ligand>
</feature>
<evidence type="ECO:0000259" key="7">
    <source>
        <dbReference type="Pfam" id="PF12890"/>
    </source>
</evidence>
<comment type="cofactor">
    <cofactor evidence="6">
        <name>Zn(2+)</name>
        <dbReference type="ChEBI" id="CHEBI:29105"/>
    </cofactor>
    <text evidence="6">Binds 2 Zn(2+) ions per subunit.</text>
</comment>
<dbReference type="Pfam" id="PF12890">
    <property type="entry name" value="DHOase"/>
    <property type="match status" value="1"/>
</dbReference>
<evidence type="ECO:0000256" key="3">
    <source>
        <dbReference type="ARBA" id="ARBA00022723"/>
    </source>
</evidence>
<feature type="binding site" evidence="6">
    <location>
        <position position="322"/>
    </location>
    <ligand>
        <name>Zn(2+)</name>
        <dbReference type="ChEBI" id="CHEBI:29105"/>
        <label>1</label>
    </ligand>
</feature>
<gene>
    <name evidence="6" type="primary">pyrC</name>
    <name evidence="8" type="ORF">CIK59_02700</name>
</gene>
<dbReference type="GO" id="GO:0008270">
    <property type="term" value="F:zinc ion binding"/>
    <property type="evidence" value="ECO:0007669"/>
    <property type="project" value="UniProtKB-UniRule"/>
</dbReference>
<keyword evidence="3 6" id="KW-0479">Metal-binding</keyword>
<evidence type="ECO:0000313" key="8">
    <source>
        <dbReference type="EMBL" id="PCC55139.1"/>
    </source>
</evidence>
<proteinExistence type="inferred from homology"/>